<protein>
    <submittedName>
        <fullName evidence="2">Uncharacterized protein</fullName>
    </submittedName>
</protein>
<accession>A0A0D9YUA8</accession>
<reference evidence="2" key="2">
    <citation type="submission" date="2018-05" db="EMBL/GenBank/DDBJ databases">
        <title>OgluRS3 (Oryza glumaepatula Reference Sequence Version 3).</title>
        <authorList>
            <person name="Zhang J."/>
            <person name="Kudrna D."/>
            <person name="Lee S."/>
            <person name="Talag J."/>
            <person name="Welchert J."/>
            <person name="Wing R.A."/>
        </authorList>
    </citation>
    <scope>NUCLEOTIDE SEQUENCE [LARGE SCALE GENOMIC DNA]</scope>
</reference>
<organism evidence="2">
    <name type="scientific">Oryza glumipatula</name>
    <dbReference type="NCBI Taxonomy" id="40148"/>
    <lineage>
        <taxon>Eukaryota</taxon>
        <taxon>Viridiplantae</taxon>
        <taxon>Streptophyta</taxon>
        <taxon>Embryophyta</taxon>
        <taxon>Tracheophyta</taxon>
        <taxon>Spermatophyta</taxon>
        <taxon>Magnoliopsida</taxon>
        <taxon>Liliopsida</taxon>
        <taxon>Poales</taxon>
        <taxon>Poaceae</taxon>
        <taxon>BOP clade</taxon>
        <taxon>Oryzoideae</taxon>
        <taxon>Oryzeae</taxon>
        <taxon>Oryzinae</taxon>
        <taxon>Oryza</taxon>
    </lineage>
</organism>
<dbReference type="AlphaFoldDB" id="A0A0D9YUA8"/>
<name>A0A0D9YUA8_9ORYZ</name>
<reference evidence="2" key="1">
    <citation type="submission" date="2015-04" db="UniProtKB">
        <authorList>
            <consortium name="EnsemblPlants"/>
        </authorList>
    </citation>
    <scope>IDENTIFICATION</scope>
</reference>
<feature type="region of interest" description="Disordered" evidence="1">
    <location>
        <begin position="1"/>
        <end position="91"/>
    </location>
</feature>
<dbReference type="Gramene" id="OGLUM02G22670.1">
    <property type="protein sequence ID" value="OGLUM02G22670.1"/>
    <property type="gene ID" value="OGLUM02G22670"/>
</dbReference>
<keyword evidence="3" id="KW-1185">Reference proteome</keyword>
<sequence length="91" mass="9244">MKKKSIAGGREDRSRAGSTSSPHSGRRPSFAVGLLPRPSSAAGSFATHSLSLSKVPPAAGTVGRAPPEDGSAAHGTARAPLQRSREDGRKG</sequence>
<evidence type="ECO:0000256" key="1">
    <source>
        <dbReference type="SAM" id="MobiDB-lite"/>
    </source>
</evidence>
<proteinExistence type="predicted"/>
<evidence type="ECO:0000313" key="3">
    <source>
        <dbReference type="Proteomes" id="UP000026961"/>
    </source>
</evidence>
<evidence type="ECO:0000313" key="2">
    <source>
        <dbReference type="EnsemblPlants" id="OGLUM02G22670.1"/>
    </source>
</evidence>
<dbReference type="Proteomes" id="UP000026961">
    <property type="component" value="Chromosome 2"/>
</dbReference>
<dbReference type="EnsemblPlants" id="OGLUM02G22670.1">
    <property type="protein sequence ID" value="OGLUM02G22670.1"/>
    <property type="gene ID" value="OGLUM02G22670"/>
</dbReference>
<dbReference type="HOGENOM" id="CLU_2430643_0_0_1"/>